<dbReference type="GO" id="GO:0004930">
    <property type="term" value="F:G protein-coupled receptor activity"/>
    <property type="evidence" value="ECO:0007669"/>
    <property type="project" value="UniProtKB-KW"/>
</dbReference>
<feature type="transmembrane region" description="Helical" evidence="11">
    <location>
        <begin position="51"/>
        <end position="68"/>
    </location>
</feature>
<keyword evidence="4 11" id="KW-1133">Transmembrane helix</keyword>
<comment type="caution">
    <text evidence="13">The sequence shown here is derived from an EMBL/GenBank/DDBJ whole genome shotgun (WGS) entry which is preliminary data.</text>
</comment>
<dbReference type="AlphaFoldDB" id="A0AAU9W9Z4"/>
<keyword evidence="14" id="KW-1185">Reference proteome</keyword>
<keyword evidence="7" id="KW-1015">Disulfide bond</keyword>
<evidence type="ECO:0000256" key="5">
    <source>
        <dbReference type="ARBA" id="ARBA00023040"/>
    </source>
</evidence>
<dbReference type="GO" id="GO:0005886">
    <property type="term" value="C:plasma membrane"/>
    <property type="evidence" value="ECO:0007669"/>
    <property type="project" value="UniProtKB-SubCell"/>
</dbReference>
<evidence type="ECO:0000256" key="1">
    <source>
        <dbReference type="ARBA" id="ARBA00004651"/>
    </source>
</evidence>
<keyword evidence="6 11" id="KW-0472">Membrane</keyword>
<evidence type="ECO:0000256" key="7">
    <source>
        <dbReference type="ARBA" id="ARBA00023157"/>
    </source>
</evidence>
<feature type="compositionally biased region" description="Basic residues" evidence="10">
    <location>
        <begin position="221"/>
        <end position="230"/>
    </location>
</feature>
<dbReference type="PRINTS" id="PR00237">
    <property type="entry name" value="GPCRRHODOPSN"/>
</dbReference>
<sequence>SSASKSGCDEWLDMIFLVLDGLLSGVIIIGNGVTCLILLRNSHFRSCFMNTFLVSLAVADILMAVFVMPGEVIFCTSCSQPVSEYCWLIGSVRYFVFSATKLNLLAITYDRYTAVMSPLKYNAKINLKKVISILSLVWTFPMILTLSRLVWWIKLPQHQALYADRIFNTCLIFSLVTLPVAVLLVANLRIVLEIRKQHRRVNTMDNASVTETCSSSNNASNKHRRKTSRQAGRKGTTACVLVVFIFVMCWFPRGLYNIFRLFGKEEGPLLRELSLFFLFVQSAINPFVYSFYRTDFRRALVRLLRCR</sequence>
<dbReference type="PANTHER" id="PTHR24248:SF125">
    <property type="entry name" value="DOPAMINE D2-LIKE RECEPTOR"/>
    <property type="match status" value="1"/>
</dbReference>
<feature type="region of interest" description="Disordered" evidence="10">
    <location>
        <begin position="209"/>
        <end position="230"/>
    </location>
</feature>
<feature type="non-terminal residue" evidence="13">
    <location>
        <position position="1"/>
    </location>
</feature>
<evidence type="ECO:0000256" key="4">
    <source>
        <dbReference type="ARBA" id="ARBA00022989"/>
    </source>
</evidence>
<dbReference type="CDD" id="cd00637">
    <property type="entry name" value="7tm_classA_rhodopsin-like"/>
    <property type="match status" value="1"/>
</dbReference>
<gene>
    <name evidence="13" type="ORF">PMEA_00033382</name>
</gene>
<comment type="subcellular location">
    <subcellularLocation>
        <location evidence="1">Cell membrane</location>
        <topology evidence="1">Multi-pass membrane protein</topology>
    </subcellularLocation>
</comment>
<keyword evidence="9" id="KW-0807">Transducer</keyword>
<evidence type="ECO:0000256" key="3">
    <source>
        <dbReference type="ARBA" id="ARBA00022692"/>
    </source>
</evidence>
<feature type="domain" description="G-protein coupled receptors family 1 profile" evidence="12">
    <location>
        <begin position="30"/>
        <end position="289"/>
    </location>
</feature>
<evidence type="ECO:0000313" key="14">
    <source>
        <dbReference type="Proteomes" id="UP001159428"/>
    </source>
</evidence>
<dbReference type="SUPFAM" id="SSF81321">
    <property type="entry name" value="Family A G protein-coupled receptor-like"/>
    <property type="match status" value="1"/>
</dbReference>
<proteinExistence type="predicted"/>
<accession>A0AAU9W9Z4</accession>
<evidence type="ECO:0000256" key="9">
    <source>
        <dbReference type="ARBA" id="ARBA00023224"/>
    </source>
</evidence>
<evidence type="ECO:0000256" key="10">
    <source>
        <dbReference type="SAM" id="MobiDB-lite"/>
    </source>
</evidence>
<evidence type="ECO:0000313" key="13">
    <source>
        <dbReference type="EMBL" id="CAH3046665.1"/>
    </source>
</evidence>
<reference evidence="13 14" key="1">
    <citation type="submission" date="2022-05" db="EMBL/GenBank/DDBJ databases">
        <authorList>
            <consortium name="Genoscope - CEA"/>
            <person name="William W."/>
        </authorList>
    </citation>
    <scope>NUCLEOTIDE SEQUENCE [LARGE SCALE GENOMIC DNA]</scope>
</reference>
<keyword evidence="8" id="KW-0675">Receptor</keyword>
<feature type="compositionally biased region" description="Polar residues" evidence="10">
    <location>
        <begin position="209"/>
        <end position="220"/>
    </location>
</feature>
<evidence type="ECO:0000256" key="6">
    <source>
        <dbReference type="ARBA" id="ARBA00023136"/>
    </source>
</evidence>
<name>A0AAU9W9Z4_9CNID</name>
<feature type="transmembrane region" description="Helical" evidence="11">
    <location>
        <begin position="273"/>
        <end position="292"/>
    </location>
</feature>
<feature type="transmembrane region" description="Helical" evidence="11">
    <location>
        <begin position="171"/>
        <end position="192"/>
    </location>
</feature>
<keyword evidence="5" id="KW-0297">G-protein coupled receptor</keyword>
<keyword evidence="2" id="KW-1003">Cell membrane</keyword>
<evidence type="ECO:0000256" key="2">
    <source>
        <dbReference type="ARBA" id="ARBA00022475"/>
    </source>
</evidence>
<dbReference type="InterPro" id="IPR000276">
    <property type="entry name" value="GPCR_Rhodpsn"/>
</dbReference>
<dbReference type="Pfam" id="PF00001">
    <property type="entry name" value="7tm_1"/>
    <property type="match status" value="1"/>
</dbReference>
<feature type="transmembrane region" description="Helical" evidence="11">
    <location>
        <begin position="88"/>
        <end position="109"/>
    </location>
</feature>
<dbReference type="Proteomes" id="UP001159428">
    <property type="component" value="Unassembled WGS sequence"/>
</dbReference>
<feature type="transmembrane region" description="Helical" evidence="11">
    <location>
        <begin position="14"/>
        <end position="39"/>
    </location>
</feature>
<keyword evidence="3 11" id="KW-0812">Transmembrane</keyword>
<organism evidence="13 14">
    <name type="scientific">Pocillopora meandrina</name>
    <dbReference type="NCBI Taxonomy" id="46732"/>
    <lineage>
        <taxon>Eukaryota</taxon>
        <taxon>Metazoa</taxon>
        <taxon>Cnidaria</taxon>
        <taxon>Anthozoa</taxon>
        <taxon>Hexacorallia</taxon>
        <taxon>Scleractinia</taxon>
        <taxon>Astrocoeniina</taxon>
        <taxon>Pocilloporidae</taxon>
        <taxon>Pocillopora</taxon>
    </lineage>
</organism>
<feature type="transmembrane region" description="Helical" evidence="11">
    <location>
        <begin position="235"/>
        <end position="253"/>
    </location>
</feature>
<dbReference type="InterPro" id="IPR017452">
    <property type="entry name" value="GPCR_Rhodpsn_7TM"/>
</dbReference>
<dbReference type="PANTHER" id="PTHR24248">
    <property type="entry name" value="ADRENERGIC RECEPTOR-RELATED G-PROTEIN COUPLED RECEPTOR"/>
    <property type="match status" value="1"/>
</dbReference>
<feature type="transmembrane region" description="Helical" evidence="11">
    <location>
        <begin position="130"/>
        <end position="151"/>
    </location>
</feature>
<dbReference type="EMBL" id="CALNXJ010000008">
    <property type="protein sequence ID" value="CAH3046665.1"/>
    <property type="molecule type" value="Genomic_DNA"/>
</dbReference>
<dbReference type="PROSITE" id="PS50262">
    <property type="entry name" value="G_PROTEIN_RECEP_F1_2"/>
    <property type="match status" value="1"/>
</dbReference>
<evidence type="ECO:0000256" key="11">
    <source>
        <dbReference type="SAM" id="Phobius"/>
    </source>
</evidence>
<dbReference type="Gene3D" id="1.20.1070.10">
    <property type="entry name" value="Rhodopsin 7-helix transmembrane proteins"/>
    <property type="match status" value="1"/>
</dbReference>
<evidence type="ECO:0000256" key="8">
    <source>
        <dbReference type="ARBA" id="ARBA00023170"/>
    </source>
</evidence>
<protein>
    <recommendedName>
        <fullName evidence="12">G-protein coupled receptors family 1 profile domain-containing protein</fullName>
    </recommendedName>
</protein>
<evidence type="ECO:0000259" key="12">
    <source>
        <dbReference type="PROSITE" id="PS50262"/>
    </source>
</evidence>